<feature type="non-terminal residue" evidence="5">
    <location>
        <position position="264"/>
    </location>
</feature>
<comment type="similarity">
    <text evidence="1">Belongs to the multicopper oxidase family.</text>
</comment>
<feature type="signal peptide" evidence="2">
    <location>
        <begin position="1"/>
        <end position="25"/>
    </location>
</feature>
<evidence type="ECO:0000313" key="6">
    <source>
        <dbReference type="Proteomes" id="UP000324897"/>
    </source>
</evidence>
<dbReference type="OrthoDB" id="2121828at2759"/>
<dbReference type="GO" id="GO:0016491">
    <property type="term" value="F:oxidoreductase activity"/>
    <property type="evidence" value="ECO:0007669"/>
    <property type="project" value="TreeGrafter"/>
</dbReference>
<evidence type="ECO:0000313" key="5">
    <source>
        <dbReference type="EMBL" id="TVU51782.1"/>
    </source>
</evidence>
<dbReference type="Pfam" id="PF07732">
    <property type="entry name" value="Cu-oxidase_3"/>
    <property type="match status" value="1"/>
</dbReference>
<dbReference type="Proteomes" id="UP000324897">
    <property type="component" value="Chromosome 6"/>
</dbReference>
<dbReference type="Gramene" id="TVU51782">
    <property type="protein sequence ID" value="TVU51782"/>
    <property type="gene ID" value="EJB05_03226"/>
</dbReference>
<dbReference type="SUPFAM" id="SSF49503">
    <property type="entry name" value="Cupredoxins"/>
    <property type="match status" value="2"/>
</dbReference>
<evidence type="ECO:0000256" key="2">
    <source>
        <dbReference type="SAM" id="SignalP"/>
    </source>
</evidence>
<dbReference type="PANTHER" id="PTHR11709">
    <property type="entry name" value="MULTI-COPPER OXIDASE"/>
    <property type="match status" value="1"/>
</dbReference>
<dbReference type="GO" id="GO:0005507">
    <property type="term" value="F:copper ion binding"/>
    <property type="evidence" value="ECO:0007669"/>
    <property type="project" value="InterPro"/>
</dbReference>
<evidence type="ECO:0008006" key="7">
    <source>
        <dbReference type="Google" id="ProtNLM"/>
    </source>
</evidence>
<evidence type="ECO:0000256" key="1">
    <source>
        <dbReference type="ARBA" id="ARBA00010609"/>
    </source>
</evidence>
<keyword evidence="6" id="KW-1185">Reference proteome</keyword>
<organism evidence="5 6">
    <name type="scientific">Eragrostis curvula</name>
    <name type="common">weeping love grass</name>
    <dbReference type="NCBI Taxonomy" id="38414"/>
    <lineage>
        <taxon>Eukaryota</taxon>
        <taxon>Viridiplantae</taxon>
        <taxon>Streptophyta</taxon>
        <taxon>Embryophyta</taxon>
        <taxon>Tracheophyta</taxon>
        <taxon>Spermatophyta</taxon>
        <taxon>Magnoliopsida</taxon>
        <taxon>Liliopsida</taxon>
        <taxon>Poales</taxon>
        <taxon>Poaceae</taxon>
        <taxon>PACMAD clade</taxon>
        <taxon>Chloridoideae</taxon>
        <taxon>Eragrostideae</taxon>
        <taxon>Eragrostidinae</taxon>
        <taxon>Eragrostis</taxon>
    </lineage>
</organism>
<feature type="domain" description="Plastocyanin-like" evidence="4">
    <location>
        <begin position="35"/>
        <end position="149"/>
    </location>
</feature>
<sequence>MHKAMARPWLLPFGLVALLASVAQAAIVEHTFNVGNLSISQLCQPARIITAVNGQLPGPTIKAREGDTVVVHLVNLSPYNMTIHWHGVFQRGTPWADGPAMVTQCPVKPGGNYTYRFNVTDQEGTLWWHAHISFLRATVYGALVIRPRAGAKAYPFPKPHREETVILGEWWNANVYDLERMAFMTAMPAVHADAYTINGKPGDFYNCSDANQTYKFQVRQNERILLRIINAALNTPLFFKVANHSFTVVGADAAYTTPYATDVV</sequence>
<comment type="caution">
    <text evidence="5">The sequence shown here is derived from an EMBL/GenBank/DDBJ whole genome shotgun (WGS) entry which is preliminary data.</text>
</comment>
<keyword evidence="2" id="KW-0732">Signal</keyword>
<gene>
    <name evidence="5" type="ORF">EJB05_03226</name>
</gene>
<feature type="domain" description="Plastocyanin-like" evidence="3">
    <location>
        <begin position="164"/>
        <end position="263"/>
    </location>
</feature>
<dbReference type="CDD" id="cd13849">
    <property type="entry name" value="CuRO_1_LCC_plant"/>
    <property type="match status" value="1"/>
</dbReference>
<dbReference type="PANTHER" id="PTHR11709:SF439">
    <property type="entry name" value="LACCASE-24"/>
    <property type="match status" value="1"/>
</dbReference>
<dbReference type="InterPro" id="IPR045087">
    <property type="entry name" value="Cu-oxidase_fam"/>
</dbReference>
<protein>
    <recommendedName>
        <fullName evidence="7">Laccase</fullName>
    </recommendedName>
</protein>
<evidence type="ECO:0000259" key="4">
    <source>
        <dbReference type="Pfam" id="PF07732"/>
    </source>
</evidence>
<feature type="chain" id="PRO_5023817355" description="Laccase" evidence="2">
    <location>
        <begin position="26"/>
        <end position="264"/>
    </location>
</feature>
<name>A0A5J9WSP2_9POAL</name>
<dbReference type="EMBL" id="RWGY01000002">
    <property type="protein sequence ID" value="TVU51782.1"/>
    <property type="molecule type" value="Genomic_DNA"/>
</dbReference>
<dbReference type="InterPro" id="IPR008972">
    <property type="entry name" value="Cupredoxin"/>
</dbReference>
<dbReference type="Pfam" id="PF00394">
    <property type="entry name" value="Cu-oxidase"/>
    <property type="match status" value="1"/>
</dbReference>
<reference evidence="5 6" key="1">
    <citation type="journal article" date="2019" name="Sci. Rep.">
        <title>A high-quality genome of Eragrostis curvula grass provides insights into Poaceae evolution and supports new strategies to enhance forage quality.</title>
        <authorList>
            <person name="Carballo J."/>
            <person name="Santos B.A.C.M."/>
            <person name="Zappacosta D."/>
            <person name="Garbus I."/>
            <person name="Selva J.P."/>
            <person name="Gallo C.A."/>
            <person name="Diaz A."/>
            <person name="Albertini E."/>
            <person name="Caccamo M."/>
            <person name="Echenique V."/>
        </authorList>
    </citation>
    <scope>NUCLEOTIDE SEQUENCE [LARGE SCALE GENOMIC DNA]</scope>
    <source>
        <strain evidence="6">cv. Victoria</strain>
        <tissue evidence="5">Leaf</tissue>
    </source>
</reference>
<dbReference type="Gene3D" id="2.60.40.420">
    <property type="entry name" value="Cupredoxins - blue copper proteins"/>
    <property type="match status" value="2"/>
</dbReference>
<proteinExistence type="inferred from homology"/>
<dbReference type="InterPro" id="IPR011707">
    <property type="entry name" value="Cu-oxidase-like_N"/>
</dbReference>
<dbReference type="InterPro" id="IPR034288">
    <property type="entry name" value="CuRO_1_LCC"/>
</dbReference>
<accession>A0A5J9WSP2</accession>
<dbReference type="InterPro" id="IPR001117">
    <property type="entry name" value="Cu-oxidase_2nd"/>
</dbReference>
<dbReference type="AlphaFoldDB" id="A0A5J9WSP2"/>
<evidence type="ECO:0000259" key="3">
    <source>
        <dbReference type="Pfam" id="PF00394"/>
    </source>
</evidence>